<evidence type="ECO:0000256" key="7">
    <source>
        <dbReference type="ARBA" id="ARBA00023306"/>
    </source>
</evidence>
<dbReference type="InterPro" id="IPR027417">
    <property type="entry name" value="P-loop_NTPase"/>
</dbReference>
<evidence type="ECO:0000256" key="1">
    <source>
        <dbReference type="ARBA" id="ARBA00004123"/>
    </source>
</evidence>
<dbReference type="PANTHER" id="PTHR12172">
    <property type="entry name" value="CELL CYCLE CHECKPOINT PROTEIN RAD17"/>
    <property type="match status" value="1"/>
</dbReference>
<dbReference type="AlphaFoldDB" id="A0A8H2ZJ02"/>
<dbReference type="Pfam" id="PF25812">
    <property type="entry name" value="RAD24_helical"/>
    <property type="match status" value="1"/>
</dbReference>
<reference evidence="10 11" key="1">
    <citation type="submission" date="2020-05" db="EMBL/GenBank/DDBJ databases">
        <authorList>
            <person name="Casaregola S."/>
            <person name="Devillers H."/>
            <person name="Grondin C."/>
        </authorList>
    </citation>
    <scope>NUCLEOTIDE SEQUENCE [LARGE SCALE GENOMIC DNA]</scope>
    <source>
        <strain evidence="10 11">CLIB 1767</strain>
    </source>
</reference>
<dbReference type="GO" id="GO:0006281">
    <property type="term" value="P:DNA repair"/>
    <property type="evidence" value="ECO:0007669"/>
    <property type="project" value="InterPro"/>
</dbReference>
<dbReference type="GO" id="GO:0033314">
    <property type="term" value="P:mitotic DNA replication checkpoint signaling"/>
    <property type="evidence" value="ECO:0007669"/>
    <property type="project" value="TreeGrafter"/>
</dbReference>
<keyword evidence="6" id="KW-0539">Nucleus</keyword>
<dbReference type="OrthoDB" id="10265971at2759"/>
<name>A0A8H2ZJ02_9SACH</name>
<dbReference type="GO" id="GO:0005634">
    <property type="term" value="C:nucleus"/>
    <property type="evidence" value="ECO:0007669"/>
    <property type="project" value="UniProtKB-SubCell"/>
</dbReference>
<sequence>MKRYRYTKRPHDNDDRIASTSDQTRRKDLRSVSLNSIQESRTTELDINFEKQTLELPWFQKFAPQSLSEIAIHKRKLNDVKEYLDDMLSNSVDTRILLLTGPSGCSKSTVIKELSHILIPKYRDNSRNLLTLRPEDTENVDYVEYVSDQSINGLNQMGSFREFLNNCKYRITGNLSLILVEDFPNVFHDETRTMFQKSLSEWLYCDDDQLPPLVLSLSECEIDNDNLNKNSFSVDNMYTAETIIGRKLLNDPRVKRIKFNPISMTLTKKTLNHILNEEKTVIKQNGKWKQRTSFINELSQNCGDIRSSICALEFWATSKGELELAARKQPTSYFHAVGKIIHGSKDITDDNKMINNLLSSTSGIMSNANFKLGLLENYESFNQGQIDIKFACDITDALSESDNSTNAIEMLEYATRKVRSTFYNLKLKDSSNESQQHHHGRANFPIEWKVNRMKDSFEVQSDEYFNIELYKYSAVPLNRDIILSYSYYGPLIRKQLLYKKKALEHYVKTLPMESQIQLRQGKKDIFDVDDCLDIVERLGGPMNNSDVDRSVIGTNDSEKEEKMSLEKLQHEKRHKIRNLMNADSQRTNKYAPKPQLDDEDRAMLDDIIVNSDNDDIDDDFDDSMYEMLSQRAPIKRSPIKPTPEIISESLSDSDLEML</sequence>
<dbReference type="Proteomes" id="UP000644660">
    <property type="component" value="Unassembled WGS sequence"/>
</dbReference>
<dbReference type="GO" id="GO:0003682">
    <property type="term" value="F:chromatin binding"/>
    <property type="evidence" value="ECO:0007669"/>
    <property type="project" value="TreeGrafter"/>
</dbReference>
<dbReference type="Gene3D" id="3.40.50.300">
    <property type="entry name" value="P-loop containing nucleotide triphosphate hydrolases"/>
    <property type="match status" value="1"/>
</dbReference>
<feature type="region of interest" description="Disordered" evidence="8">
    <location>
        <begin position="629"/>
        <end position="658"/>
    </location>
</feature>
<dbReference type="SUPFAM" id="SSF52540">
    <property type="entry name" value="P-loop containing nucleoside triphosphate hydrolases"/>
    <property type="match status" value="1"/>
</dbReference>
<feature type="region of interest" description="Disordered" evidence="8">
    <location>
        <begin position="1"/>
        <end position="25"/>
    </location>
</feature>
<keyword evidence="7" id="KW-0131">Cell cycle</keyword>
<gene>
    <name evidence="10" type="ORF">KABA2_06S06798</name>
</gene>
<dbReference type="RefSeq" id="XP_041407342.1">
    <property type="nucleotide sequence ID" value="XM_041551408.1"/>
</dbReference>
<keyword evidence="5" id="KW-0067">ATP-binding</keyword>
<evidence type="ECO:0000256" key="6">
    <source>
        <dbReference type="ARBA" id="ARBA00023242"/>
    </source>
</evidence>
<comment type="caution">
    <text evidence="10">The sequence shown here is derived from an EMBL/GenBank/DDBJ whole genome shotgun (WGS) entry which is preliminary data.</text>
</comment>
<evidence type="ECO:0000313" key="10">
    <source>
        <dbReference type="EMBL" id="CAB4255498.1"/>
    </source>
</evidence>
<protein>
    <submittedName>
        <fullName evidence="10">Similar to Saccharomyces cerevisiae YER173W RAD24 Checkpoint protein, involved in the activation of the DNA damage and meiotic pachytene checkpoints</fullName>
    </submittedName>
</protein>
<keyword evidence="4" id="KW-0227">DNA damage</keyword>
<dbReference type="Pfam" id="PF03215">
    <property type="entry name" value="Rad17"/>
    <property type="match status" value="1"/>
</dbReference>
<proteinExistence type="inferred from homology"/>
<dbReference type="PANTHER" id="PTHR12172:SF0">
    <property type="entry name" value="CELL CYCLE CHECKPOINT PROTEIN RAD17"/>
    <property type="match status" value="1"/>
</dbReference>
<evidence type="ECO:0000256" key="4">
    <source>
        <dbReference type="ARBA" id="ARBA00022763"/>
    </source>
</evidence>
<evidence type="ECO:0000256" key="5">
    <source>
        <dbReference type="ARBA" id="ARBA00022840"/>
    </source>
</evidence>
<evidence type="ECO:0000259" key="9">
    <source>
        <dbReference type="Pfam" id="PF25812"/>
    </source>
</evidence>
<accession>A0A8H2ZJ02</accession>
<feature type="compositionally biased region" description="Basic and acidic residues" evidence="8">
    <location>
        <begin position="9"/>
        <end position="25"/>
    </location>
</feature>
<keyword evidence="3" id="KW-0547">Nucleotide-binding</keyword>
<dbReference type="InterPro" id="IPR057927">
    <property type="entry name" value="RAD24-like_helical"/>
</dbReference>
<dbReference type="GO" id="GO:0005524">
    <property type="term" value="F:ATP binding"/>
    <property type="evidence" value="ECO:0007669"/>
    <property type="project" value="UniProtKB-KW"/>
</dbReference>
<dbReference type="GO" id="GO:0000077">
    <property type="term" value="P:DNA damage checkpoint signaling"/>
    <property type="evidence" value="ECO:0007669"/>
    <property type="project" value="TreeGrafter"/>
</dbReference>
<dbReference type="InterPro" id="IPR004582">
    <property type="entry name" value="Checkpoint_prot_Rad17_Rad24"/>
</dbReference>
<dbReference type="GeneID" id="64858544"/>
<feature type="domain" description="Checkpoint protein RAD24-like helical bundle" evidence="9">
    <location>
        <begin position="329"/>
        <end position="453"/>
    </location>
</feature>
<comment type="subcellular location">
    <subcellularLocation>
        <location evidence="1">Nucleus</location>
    </subcellularLocation>
</comment>
<dbReference type="GO" id="GO:0003689">
    <property type="term" value="F:DNA clamp loader activity"/>
    <property type="evidence" value="ECO:0007669"/>
    <property type="project" value="TreeGrafter"/>
</dbReference>
<organism evidence="10 11">
    <name type="scientific">Maudiozyma barnettii</name>
    <dbReference type="NCBI Taxonomy" id="61262"/>
    <lineage>
        <taxon>Eukaryota</taxon>
        <taxon>Fungi</taxon>
        <taxon>Dikarya</taxon>
        <taxon>Ascomycota</taxon>
        <taxon>Saccharomycotina</taxon>
        <taxon>Saccharomycetes</taxon>
        <taxon>Saccharomycetales</taxon>
        <taxon>Saccharomycetaceae</taxon>
        <taxon>Maudiozyma</taxon>
    </lineage>
</organism>
<evidence type="ECO:0000256" key="8">
    <source>
        <dbReference type="SAM" id="MobiDB-lite"/>
    </source>
</evidence>
<dbReference type="EMBL" id="CAEFZW010000006">
    <property type="protein sequence ID" value="CAB4255498.1"/>
    <property type="molecule type" value="Genomic_DNA"/>
</dbReference>
<keyword evidence="11" id="KW-1185">Reference proteome</keyword>
<comment type="similarity">
    <text evidence="2">Belongs to the rad17/RAD24 family.</text>
</comment>
<evidence type="ECO:0000313" key="11">
    <source>
        <dbReference type="Proteomes" id="UP000644660"/>
    </source>
</evidence>
<evidence type="ECO:0000256" key="3">
    <source>
        <dbReference type="ARBA" id="ARBA00022741"/>
    </source>
</evidence>
<evidence type="ECO:0000256" key="2">
    <source>
        <dbReference type="ARBA" id="ARBA00006168"/>
    </source>
</evidence>